<accession>A0A224XR54</accession>
<keyword evidence="1" id="KW-0732">Signal</keyword>
<dbReference type="AlphaFoldDB" id="A0A224XR54"/>
<evidence type="ECO:0000256" key="1">
    <source>
        <dbReference type="SAM" id="SignalP"/>
    </source>
</evidence>
<feature type="signal peptide" evidence="1">
    <location>
        <begin position="1"/>
        <end position="15"/>
    </location>
</feature>
<evidence type="ECO:0000313" key="2">
    <source>
        <dbReference type="EMBL" id="JAW14995.1"/>
    </source>
</evidence>
<dbReference type="EMBL" id="GFTR01001431">
    <property type="protein sequence ID" value="JAW14995.1"/>
    <property type="molecule type" value="Transcribed_RNA"/>
</dbReference>
<proteinExistence type="predicted"/>
<evidence type="ECO:0008006" key="3">
    <source>
        <dbReference type="Google" id="ProtNLM"/>
    </source>
</evidence>
<protein>
    <recommendedName>
        <fullName evidence="3">Secreted protein</fullName>
    </recommendedName>
</protein>
<name>A0A224XR54_9HEMI</name>
<reference evidence="2" key="1">
    <citation type="journal article" date="2018" name="PLoS Negl. Trop. Dis.">
        <title>An insight into the salivary gland and fat body transcriptome of Panstrongylus lignarius (Hemiptera: Heteroptera), the main vector of Chagas disease in Peru.</title>
        <authorList>
            <person name="Nevoa J.C."/>
            <person name="Mendes M.T."/>
            <person name="da Silva M.V."/>
            <person name="Soares S.C."/>
            <person name="Oliveira C.J.F."/>
            <person name="Ribeiro J.M.C."/>
        </authorList>
    </citation>
    <scope>NUCLEOTIDE SEQUENCE</scope>
</reference>
<feature type="chain" id="PRO_5012985396" description="Secreted protein" evidence="1">
    <location>
        <begin position="16"/>
        <end position="95"/>
    </location>
</feature>
<sequence length="95" mass="10469">MIAIVVILLFTKASQLNFSTTDIYGSGKGKSSPEADSFFFLLFVCGEGLSPMLSKAPLGLYSYPKYRSLLTQCTAGLRTLFSRYRHTCPSLDSEL</sequence>
<organism evidence="2">
    <name type="scientific">Panstrongylus lignarius</name>
    <dbReference type="NCBI Taxonomy" id="156445"/>
    <lineage>
        <taxon>Eukaryota</taxon>
        <taxon>Metazoa</taxon>
        <taxon>Ecdysozoa</taxon>
        <taxon>Arthropoda</taxon>
        <taxon>Hexapoda</taxon>
        <taxon>Insecta</taxon>
        <taxon>Pterygota</taxon>
        <taxon>Neoptera</taxon>
        <taxon>Paraneoptera</taxon>
        <taxon>Hemiptera</taxon>
        <taxon>Heteroptera</taxon>
        <taxon>Panheteroptera</taxon>
        <taxon>Cimicomorpha</taxon>
        <taxon>Reduviidae</taxon>
        <taxon>Triatominae</taxon>
        <taxon>Panstrongylus</taxon>
    </lineage>
</organism>